<dbReference type="Pfam" id="PF22732">
    <property type="entry name" value="MSL3_chromo-like"/>
    <property type="match status" value="1"/>
</dbReference>
<dbReference type="OrthoDB" id="124855at2759"/>
<dbReference type="SUPFAM" id="SSF54160">
    <property type="entry name" value="Chromo domain-like"/>
    <property type="match status" value="1"/>
</dbReference>
<dbReference type="GO" id="GO:0035267">
    <property type="term" value="C:NuA4 histone acetyltransferase complex"/>
    <property type="evidence" value="ECO:0007669"/>
    <property type="project" value="TreeGrafter"/>
</dbReference>
<keyword evidence="9" id="KW-0539">Nucleus</keyword>
<dbReference type="FunFam" id="2.30.30.140:FF:000024">
    <property type="entry name" value="Mortality factor 4-like protein 1"/>
    <property type="match status" value="1"/>
</dbReference>
<dbReference type="AlphaFoldDB" id="A0A067QMG4"/>
<evidence type="ECO:0000313" key="14">
    <source>
        <dbReference type="Proteomes" id="UP000027135"/>
    </source>
</evidence>
<reference evidence="13 14" key="1">
    <citation type="journal article" date="2014" name="Nat. Commun.">
        <title>Molecular traces of alternative social organization in a termite genome.</title>
        <authorList>
            <person name="Terrapon N."/>
            <person name="Li C."/>
            <person name="Robertson H.M."/>
            <person name="Ji L."/>
            <person name="Meng X."/>
            <person name="Booth W."/>
            <person name="Chen Z."/>
            <person name="Childers C.P."/>
            <person name="Glastad K.M."/>
            <person name="Gokhale K."/>
            <person name="Gowin J."/>
            <person name="Gronenberg W."/>
            <person name="Hermansen R.A."/>
            <person name="Hu H."/>
            <person name="Hunt B.G."/>
            <person name="Huylmans A.K."/>
            <person name="Khalil S.M."/>
            <person name="Mitchell R.D."/>
            <person name="Munoz-Torres M.C."/>
            <person name="Mustard J.A."/>
            <person name="Pan H."/>
            <person name="Reese J.T."/>
            <person name="Scharf M.E."/>
            <person name="Sun F."/>
            <person name="Vogel H."/>
            <person name="Xiao J."/>
            <person name="Yang W."/>
            <person name="Yang Z."/>
            <person name="Yang Z."/>
            <person name="Zhou J."/>
            <person name="Zhu J."/>
            <person name="Brent C.S."/>
            <person name="Elsik C.G."/>
            <person name="Goodisman M.A."/>
            <person name="Liberles D.A."/>
            <person name="Roe R.M."/>
            <person name="Vargo E.L."/>
            <person name="Vilcinskas A."/>
            <person name="Wang J."/>
            <person name="Bornberg-Bauer E."/>
            <person name="Korb J."/>
            <person name="Zhang G."/>
            <person name="Liebig J."/>
        </authorList>
    </citation>
    <scope>NUCLEOTIDE SEQUENCE [LARGE SCALE GENOMIC DNA]</scope>
    <source>
        <tissue evidence="13">Whole organism</tissue>
    </source>
</reference>
<organism evidence="13 14">
    <name type="scientific">Zootermopsis nevadensis</name>
    <name type="common">Dampwood termite</name>
    <dbReference type="NCBI Taxonomy" id="136037"/>
    <lineage>
        <taxon>Eukaryota</taxon>
        <taxon>Metazoa</taxon>
        <taxon>Ecdysozoa</taxon>
        <taxon>Arthropoda</taxon>
        <taxon>Hexapoda</taxon>
        <taxon>Insecta</taxon>
        <taxon>Pterygota</taxon>
        <taxon>Neoptera</taxon>
        <taxon>Polyneoptera</taxon>
        <taxon>Dictyoptera</taxon>
        <taxon>Blattodea</taxon>
        <taxon>Blattoidea</taxon>
        <taxon>Termitoidae</taxon>
        <taxon>Termopsidae</taxon>
        <taxon>Zootermopsis</taxon>
    </lineage>
</organism>
<dbReference type="InterPro" id="IPR016197">
    <property type="entry name" value="Chromo-like_dom_sf"/>
</dbReference>
<evidence type="ECO:0000256" key="3">
    <source>
        <dbReference type="ARBA" id="ARBA00022853"/>
    </source>
</evidence>
<name>A0A067QMG4_ZOONE</name>
<dbReference type="Pfam" id="PF05712">
    <property type="entry name" value="MRG"/>
    <property type="match status" value="1"/>
</dbReference>
<dbReference type="PANTHER" id="PTHR10880">
    <property type="entry name" value="MORTALITY FACTOR 4-LIKE PROTEIN"/>
    <property type="match status" value="1"/>
</dbReference>
<dbReference type="InterPro" id="IPR000953">
    <property type="entry name" value="Chromo/chromo_shadow_dom"/>
</dbReference>
<dbReference type="GO" id="GO:0005634">
    <property type="term" value="C:nucleus"/>
    <property type="evidence" value="ECO:0007669"/>
    <property type="project" value="UniProtKB-SubCell"/>
</dbReference>
<evidence type="ECO:0000259" key="12">
    <source>
        <dbReference type="SMART" id="SM00298"/>
    </source>
</evidence>
<gene>
    <name evidence="13" type="ORF">L798_15548</name>
</gene>
<keyword evidence="2" id="KW-0227">DNA damage</keyword>
<feature type="compositionally biased region" description="Basic residues" evidence="11">
    <location>
        <begin position="75"/>
        <end position="89"/>
    </location>
</feature>
<dbReference type="Proteomes" id="UP000027135">
    <property type="component" value="Unassembled WGS sequence"/>
</dbReference>
<dbReference type="FunFam" id="1.10.274.30:FF:000001">
    <property type="entry name" value="Mortality factor 4-like protein 1"/>
    <property type="match status" value="1"/>
</dbReference>
<dbReference type="FunCoup" id="A0A067QMG4">
    <property type="interactions" value="1489"/>
</dbReference>
<feature type="compositionally biased region" description="Basic and acidic residues" evidence="11">
    <location>
        <begin position="90"/>
        <end position="101"/>
    </location>
</feature>
<dbReference type="InterPro" id="IPR038217">
    <property type="entry name" value="MRG_C_sf"/>
</dbReference>
<keyword evidence="5" id="KW-0805">Transcription regulation</keyword>
<evidence type="ECO:0000256" key="6">
    <source>
        <dbReference type="ARBA" id="ARBA00023163"/>
    </source>
</evidence>
<evidence type="ECO:0000256" key="11">
    <source>
        <dbReference type="SAM" id="MobiDB-lite"/>
    </source>
</evidence>
<evidence type="ECO:0000256" key="9">
    <source>
        <dbReference type="ARBA" id="ARBA00023242"/>
    </source>
</evidence>
<proteinExistence type="predicted"/>
<evidence type="ECO:0000256" key="2">
    <source>
        <dbReference type="ARBA" id="ARBA00022763"/>
    </source>
</evidence>
<dbReference type="OMA" id="GLQTYFD"/>
<dbReference type="CDD" id="cd18983">
    <property type="entry name" value="CBD_MSL3_like"/>
    <property type="match status" value="1"/>
</dbReference>
<feature type="compositionally biased region" description="Low complexity" evidence="11">
    <location>
        <begin position="121"/>
        <end position="131"/>
    </location>
</feature>
<evidence type="ECO:0000256" key="4">
    <source>
        <dbReference type="ARBA" id="ARBA00022990"/>
    </source>
</evidence>
<comment type="subcellular location">
    <subcellularLocation>
        <location evidence="1">Nucleus</location>
    </subcellularLocation>
</comment>
<evidence type="ECO:0000256" key="1">
    <source>
        <dbReference type="ARBA" id="ARBA00004123"/>
    </source>
</evidence>
<evidence type="ECO:0000256" key="7">
    <source>
        <dbReference type="ARBA" id="ARBA00023172"/>
    </source>
</evidence>
<dbReference type="GO" id="GO:0006310">
    <property type="term" value="P:DNA recombination"/>
    <property type="evidence" value="ECO:0007669"/>
    <property type="project" value="UniProtKB-KW"/>
</dbReference>
<sequence>MPPKFKFQEGEKVLCFHGPLIYEAKCLEAEVKDKQIRYYIHYAGWNKSWDEWVPESRVLKYNEANVQKQKELQRAHKANPQKNKKPSKTRKSESGGKDSDSRASTPLADKSTVLKIKGPASTPSSSQDSSSDVPRKKRGRLDPTVETEEQFLTKVEVKVKIPDELKPWLVDDWDLISRQRKLVNLPAKVTVEQILENYVKHKTSSKSNTPNKESALIEVTNGIKEYFNVMLGTQLLYKFERPQYAEILQTHPDTSMSKVYGAIHLLRLFVKLGSMLAYTPLDEKSIQLLLTHIQDFLRYLHKNTVTLFSLQEYGIAPPEYHRKAI</sequence>
<dbReference type="SMART" id="SM00298">
    <property type="entry name" value="CHROMO"/>
    <property type="match status" value="1"/>
</dbReference>
<evidence type="ECO:0000256" key="8">
    <source>
        <dbReference type="ARBA" id="ARBA00023204"/>
    </source>
</evidence>
<accession>A0A067QMG4</accession>
<dbReference type="InParanoid" id="A0A067QMG4"/>
<dbReference type="PROSITE" id="PS51640">
    <property type="entry name" value="MRG"/>
    <property type="match status" value="1"/>
</dbReference>
<dbReference type="PIRSF" id="PIRSF038133">
    <property type="entry name" value="HAT_Nua4_EAF3/MRG15"/>
    <property type="match status" value="1"/>
</dbReference>
<keyword evidence="3" id="KW-0156">Chromatin regulator</keyword>
<dbReference type="GO" id="GO:0006281">
    <property type="term" value="P:DNA repair"/>
    <property type="evidence" value="ECO:0007669"/>
    <property type="project" value="UniProtKB-KW"/>
</dbReference>
<dbReference type="eggNOG" id="KOG3001">
    <property type="taxonomic scope" value="Eukaryota"/>
</dbReference>
<evidence type="ECO:0000256" key="5">
    <source>
        <dbReference type="ARBA" id="ARBA00023015"/>
    </source>
</evidence>
<dbReference type="InterPro" id="IPR053820">
    <property type="entry name" value="MSL3_chromo-like"/>
</dbReference>
<evidence type="ECO:0000313" key="13">
    <source>
        <dbReference type="EMBL" id="KDR10375.1"/>
    </source>
</evidence>
<feature type="domain" description="Chromo" evidence="12">
    <location>
        <begin position="6"/>
        <end position="74"/>
    </location>
</feature>
<keyword evidence="14" id="KW-1185">Reference proteome</keyword>
<dbReference type="PANTHER" id="PTHR10880:SF48">
    <property type="entry name" value="MORTALITY FACTOR 4 LIKE 2"/>
    <property type="match status" value="1"/>
</dbReference>
<evidence type="ECO:0000256" key="10">
    <source>
        <dbReference type="ARBA" id="ARBA00071326"/>
    </source>
</evidence>
<dbReference type="GO" id="GO:0006355">
    <property type="term" value="P:regulation of DNA-templated transcription"/>
    <property type="evidence" value="ECO:0007669"/>
    <property type="project" value="InterPro"/>
</dbReference>
<dbReference type="Gene3D" id="1.10.274.30">
    <property type="entry name" value="MRG domain"/>
    <property type="match status" value="1"/>
</dbReference>
<keyword evidence="7" id="KW-0233">DNA recombination</keyword>
<keyword evidence="4" id="KW-0007">Acetylation</keyword>
<keyword evidence="6" id="KW-0804">Transcription</keyword>
<keyword evidence="8" id="KW-0234">DNA repair</keyword>
<protein>
    <recommendedName>
        <fullName evidence="10">Mortality factor 4-like protein 1</fullName>
    </recommendedName>
</protein>
<dbReference type="GO" id="GO:0006325">
    <property type="term" value="P:chromatin organization"/>
    <property type="evidence" value="ECO:0007669"/>
    <property type="project" value="UniProtKB-KW"/>
</dbReference>
<dbReference type="STRING" id="136037.A0A067QMG4"/>
<dbReference type="InterPro" id="IPR026541">
    <property type="entry name" value="MRG_dom"/>
</dbReference>
<dbReference type="InterPro" id="IPR008676">
    <property type="entry name" value="MRG"/>
</dbReference>
<dbReference type="EMBL" id="KK853168">
    <property type="protein sequence ID" value="KDR10375.1"/>
    <property type="molecule type" value="Genomic_DNA"/>
</dbReference>
<dbReference type="Gene3D" id="2.30.30.140">
    <property type="match status" value="1"/>
</dbReference>
<feature type="region of interest" description="Disordered" evidence="11">
    <location>
        <begin position="70"/>
        <end position="145"/>
    </location>
</feature>